<dbReference type="Proteomes" id="UP000823388">
    <property type="component" value="Chromosome 9K"/>
</dbReference>
<protein>
    <recommendedName>
        <fullName evidence="4">FRIGIDA-like protein</fullName>
    </recommendedName>
</protein>
<name>A0A8T0NDX6_PANVG</name>
<dbReference type="AlphaFoldDB" id="A0A8T0NDX6"/>
<feature type="compositionally biased region" description="Basic and acidic residues" evidence="5">
    <location>
        <begin position="186"/>
        <end position="201"/>
    </location>
</feature>
<evidence type="ECO:0000256" key="2">
    <source>
        <dbReference type="ARBA" id="ARBA00022782"/>
    </source>
</evidence>
<evidence type="ECO:0000313" key="6">
    <source>
        <dbReference type="EMBL" id="KAG2547620.1"/>
    </source>
</evidence>
<sequence>MGTTTAQCPAAPKPHQYPPPSMPRPGPGHPSPATMTEAELEAAVAALPGKRDALREAFDRLAACSPSPLPFAWEDLDAHLSSLHWSIALRFRQVRALEAARPAPTAAAAPGETNGDGTGESLEGEEVLEVEEEVVEEEEEEVLEVEEVVEEEEEVLEAEETVVEQEEDEMANEEMQEGASGEEGDTIGKDGKDEKEGRGEVMEEEEVGEVADDKIGNEIKDDKDAREEMQVANEEEQSTEDGKKASRDGEDVNMKEEQSTKNAKKASQDKEEEEQSMEDAKKASQDKEDEEQSMEDAKKVYLDKEEDGDMDEAATNKTSAVRGKEQEACNEKEVEEDEQEAHKEEQDAKNTTREEKAKNVSQDQGSGAPPGPVEFDDLAAAVISMDARRLVKLIHSNVGLSSKFHAAMSRAPDGAALSLRIVELFLHDKTLKTNKVWNNCVGLIQTVPGVVTKLSAESIERAKQLAKDWKEMIDNPGSQTALGSLSSWGLLNFLSSYNIVSEFDTKEIFRIFGTIPRKQQRKNHSVLLKGLGLADRIPELMDYLIGNGQQLNVLYLAPFFNLVDKYPPLCLLKGYVEKVKQTVMEISQKSMTRQSLREVIIKELVDLRVAHDLAKQRITDSGLHTGIMAEIHGLLREFGKKKRSLADASTALTSNPQQQKAESSKKRKKEQAQDHHTGHESQQERQQSKPGEKLEKKQKKPQQEQQQKKQNEPQKEQQQKQEDKLQEKQQKRPRRRTPTSPSAWTMMQRGHSGHPPYAAMQGVHHAYPAQPGWPGVQGVHHAYPAQPGWPGVHCAPPFAPQIGAPEYIRPFDPFYHRPEFYPR</sequence>
<keyword evidence="2 4" id="KW-0221">Differentiation</keyword>
<evidence type="ECO:0000256" key="5">
    <source>
        <dbReference type="SAM" id="MobiDB-lite"/>
    </source>
</evidence>
<gene>
    <name evidence="6" type="ORF">PVAP13_9KG114300</name>
</gene>
<evidence type="ECO:0000256" key="3">
    <source>
        <dbReference type="ARBA" id="ARBA00023089"/>
    </source>
</evidence>
<dbReference type="PANTHER" id="PTHR31791">
    <property type="entry name" value="FRIGIDA-LIKE PROTEIN 3-RELATED"/>
    <property type="match status" value="1"/>
</dbReference>
<feature type="compositionally biased region" description="Acidic residues" evidence="5">
    <location>
        <begin position="122"/>
        <end position="185"/>
    </location>
</feature>
<organism evidence="6 7">
    <name type="scientific">Panicum virgatum</name>
    <name type="common">Blackwell switchgrass</name>
    <dbReference type="NCBI Taxonomy" id="38727"/>
    <lineage>
        <taxon>Eukaryota</taxon>
        <taxon>Viridiplantae</taxon>
        <taxon>Streptophyta</taxon>
        <taxon>Embryophyta</taxon>
        <taxon>Tracheophyta</taxon>
        <taxon>Spermatophyta</taxon>
        <taxon>Magnoliopsida</taxon>
        <taxon>Liliopsida</taxon>
        <taxon>Poales</taxon>
        <taxon>Poaceae</taxon>
        <taxon>PACMAD clade</taxon>
        <taxon>Panicoideae</taxon>
        <taxon>Panicodae</taxon>
        <taxon>Paniceae</taxon>
        <taxon>Panicinae</taxon>
        <taxon>Panicum</taxon>
        <taxon>Panicum sect. Hiantes</taxon>
    </lineage>
</organism>
<accession>A0A8T0NDX6</accession>
<evidence type="ECO:0000256" key="1">
    <source>
        <dbReference type="ARBA" id="ARBA00008956"/>
    </source>
</evidence>
<keyword evidence="3 4" id="KW-0287">Flowering</keyword>
<feature type="compositionally biased region" description="Basic and acidic residues" evidence="5">
    <location>
        <begin position="322"/>
        <end position="332"/>
    </location>
</feature>
<feature type="region of interest" description="Disordered" evidence="5">
    <location>
        <begin position="1"/>
        <end position="39"/>
    </location>
</feature>
<feature type="compositionally biased region" description="Basic and acidic residues" evidence="5">
    <location>
        <begin position="340"/>
        <end position="358"/>
    </location>
</feature>
<feature type="region of interest" description="Disordered" evidence="5">
    <location>
        <begin position="646"/>
        <end position="749"/>
    </location>
</feature>
<dbReference type="OrthoDB" id="1166059at2759"/>
<dbReference type="PANTHER" id="PTHR31791:SF47">
    <property type="entry name" value="INACTIVE FRIGIDA-LIKE PROTEIN 2"/>
    <property type="match status" value="1"/>
</dbReference>
<feature type="compositionally biased region" description="Pro residues" evidence="5">
    <location>
        <begin position="11"/>
        <end position="30"/>
    </location>
</feature>
<dbReference type="GO" id="GO:0009908">
    <property type="term" value="P:flower development"/>
    <property type="evidence" value="ECO:0007669"/>
    <property type="project" value="UniProtKB-KW"/>
</dbReference>
<comment type="caution">
    <text evidence="6">The sequence shown here is derived from an EMBL/GenBank/DDBJ whole genome shotgun (WGS) entry which is preliminary data.</text>
</comment>
<feature type="compositionally biased region" description="Basic and acidic residues" evidence="5">
    <location>
        <begin position="706"/>
        <end position="730"/>
    </location>
</feature>
<dbReference type="GO" id="GO:0030154">
    <property type="term" value="P:cell differentiation"/>
    <property type="evidence" value="ECO:0007669"/>
    <property type="project" value="UniProtKB-KW"/>
</dbReference>
<keyword evidence="7" id="KW-1185">Reference proteome</keyword>
<dbReference type="Pfam" id="PF07899">
    <property type="entry name" value="Frigida"/>
    <property type="match status" value="1"/>
</dbReference>
<dbReference type="InterPro" id="IPR012474">
    <property type="entry name" value="Frigida"/>
</dbReference>
<feature type="compositionally biased region" description="Basic and acidic residues" evidence="5">
    <location>
        <begin position="211"/>
        <end position="229"/>
    </location>
</feature>
<keyword evidence="4" id="KW-0217">Developmental protein</keyword>
<comment type="similarity">
    <text evidence="1 4">Belongs to the Frigida family.</text>
</comment>
<proteinExistence type="inferred from homology"/>
<feature type="region of interest" description="Disordered" evidence="5">
    <location>
        <begin position="102"/>
        <end position="373"/>
    </location>
</feature>
<feature type="compositionally biased region" description="Basic and acidic residues" evidence="5">
    <location>
        <begin position="240"/>
        <end position="259"/>
    </location>
</feature>
<dbReference type="EMBL" id="CM029053">
    <property type="protein sequence ID" value="KAG2547620.1"/>
    <property type="molecule type" value="Genomic_DNA"/>
</dbReference>
<reference evidence="6" key="1">
    <citation type="submission" date="2020-05" db="EMBL/GenBank/DDBJ databases">
        <title>WGS assembly of Panicum virgatum.</title>
        <authorList>
            <person name="Lovell J.T."/>
            <person name="Jenkins J."/>
            <person name="Shu S."/>
            <person name="Juenger T.E."/>
            <person name="Schmutz J."/>
        </authorList>
    </citation>
    <scope>NUCLEOTIDE SEQUENCE</scope>
    <source>
        <strain evidence="6">AP13</strain>
    </source>
</reference>
<feature type="compositionally biased region" description="Polar residues" evidence="5">
    <location>
        <begin position="650"/>
        <end position="661"/>
    </location>
</feature>
<evidence type="ECO:0000256" key="4">
    <source>
        <dbReference type="RuleBase" id="RU364012"/>
    </source>
</evidence>
<feature type="compositionally biased region" description="Basic and acidic residues" evidence="5">
    <location>
        <begin position="670"/>
        <end position="695"/>
    </location>
</feature>
<evidence type="ECO:0000313" key="7">
    <source>
        <dbReference type="Proteomes" id="UP000823388"/>
    </source>
</evidence>